<dbReference type="InterPro" id="IPR001343">
    <property type="entry name" value="Hemolysn_Ca-bd"/>
</dbReference>
<dbReference type="RefSeq" id="WP_271432032.1">
    <property type="nucleotide sequence ID" value="NZ_JAQIOY010000002.1"/>
</dbReference>
<proteinExistence type="predicted"/>
<dbReference type="Pfam" id="PF00353">
    <property type="entry name" value="HemolysinCabind"/>
    <property type="match status" value="1"/>
</dbReference>
<keyword evidence="3" id="KW-0964">Secreted</keyword>
<gene>
    <name evidence="6" type="ORF">PFY00_08110</name>
</gene>
<keyword evidence="4" id="KW-0677">Repeat</keyword>
<comment type="cofactor">
    <cofactor evidence="1">
        <name>Ca(2+)</name>
        <dbReference type="ChEBI" id="CHEBI:29108"/>
    </cofactor>
</comment>
<feature type="domain" description="Peptidase M10 serralysin C-terminal" evidence="5">
    <location>
        <begin position="448"/>
        <end position="623"/>
    </location>
</feature>
<dbReference type="Pfam" id="PF08548">
    <property type="entry name" value="Peptidase_M10_C"/>
    <property type="match status" value="1"/>
</dbReference>
<evidence type="ECO:0000256" key="4">
    <source>
        <dbReference type="ARBA" id="ARBA00022737"/>
    </source>
</evidence>
<evidence type="ECO:0000256" key="3">
    <source>
        <dbReference type="ARBA" id="ARBA00022525"/>
    </source>
</evidence>
<comment type="subcellular location">
    <subcellularLocation>
        <location evidence="2">Secreted</location>
    </subcellularLocation>
</comment>
<sequence length="624" mass="65306">MAASQLFAPFVATTQTGGPQRHPDISTAPDGSVAMVWEWENNDRGRVLLRIFEPDGSARTGEIRVDIPTDHSAGNPAVLVLTSGVIAVAWLDQATDGGPINYMLRLYDAEGNPLSDPITVMPAQQTRFLNDALDLAQLSDGTIIYVGEGISDGQSQNAGIVFRQLDQNGAALGDIQLAFDRDFVSEYHPHVAALENGGFVITASGDIVESNFAVNTYDFQVFGPDLQPVDVTLPSFEIPSDYFGGAHAPQAAGLVGGGLAFAVNLYDDFGEPDGVSIVTLDASGNPGNHGLFQTFGDSGAQLRGIVGTPDGGYAALLVVTDAGFDDSLRYLRVDAAGDVVIDTPIDVPTNDIDVGSIALAPDGRIYVAQSVRANTSGIDNDVYLTGFGPDLFGIDLGDDMLVPQRGPGEINGQGGTDTADYSNAGGRVLVDLDRDVSGETFVRFFEYGAASGNRFVSIENIIGGDHADNLRGDSGANHIAGGGVSDRLYGREGNDTLDGGSGFDAIFGNNGADTMIGGSGADRFIFFRASDSGVGDGNRDVITDFVSGEDRIEISRIDADLTTGGKQGFDFIGDAAFTGTGGELRYEQVGGNTIVQADRDGDGAADFEIELTGITDLTESDFLI</sequence>
<keyword evidence="7" id="KW-1185">Reference proteome</keyword>
<comment type="caution">
    <text evidence="6">The sequence shown here is derived from an EMBL/GenBank/DDBJ whole genome shotgun (WGS) entry which is preliminary data.</text>
</comment>
<dbReference type="InterPro" id="IPR013858">
    <property type="entry name" value="Peptidase_M10B_C"/>
</dbReference>
<evidence type="ECO:0000256" key="1">
    <source>
        <dbReference type="ARBA" id="ARBA00001913"/>
    </source>
</evidence>
<dbReference type="EMBL" id="JAQIOY010000002">
    <property type="protein sequence ID" value="MDA7424684.1"/>
    <property type="molecule type" value="Genomic_DNA"/>
</dbReference>
<evidence type="ECO:0000313" key="6">
    <source>
        <dbReference type="EMBL" id="MDA7424684.1"/>
    </source>
</evidence>
<dbReference type="Gene3D" id="2.150.10.10">
    <property type="entry name" value="Serralysin-like metalloprotease, C-terminal"/>
    <property type="match status" value="2"/>
</dbReference>
<accession>A0ABT4XRU5</accession>
<dbReference type="SUPFAM" id="SSF51120">
    <property type="entry name" value="beta-Roll"/>
    <property type="match status" value="1"/>
</dbReference>
<name>A0ABT4XRU5_9RHOB</name>
<reference evidence="6 7" key="1">
    <citation type="submission" date="2023-01" db="EMBL/GenBank/DDBJ databases">
        <title>Thalassococcus onchidii sp. nov., isolated from a marine invertebrate from the South China Sea.</title>
        <authorList>
            <person name="Xu S."/>
            <person name="Liu Z."/>
            <person name="Xu Y."/>
        </authorList>
    </citation>
    <scope>NUCLEOTIDE SEQUENCE [LARGE SCALE GENOMIC DNA]</scope>
    <source>
        <strain evidence="6 7">KCTC 32084</strain>
    </source>
</reference>
<dbReference type="InterPro" id="IPR011049">
    <property type="entry name" value="Serralysin-like_metalloprot_C"/>
</dbReference>
<organism evidence="6 7">
    <name type="scientific">Thalassococcus lentus</name>
    <dbReference type="NCBI Taxonomy" id="1210524"/>
    <lineage>
        <taxon>Bacteria</taxon>
        <taxon>Pseudomonadati</taxon>
        <taxon>Pseudomonadota</taxon>
        <taxon>Alphaproteobacteria</taxon>
        <taxon>Rhodobacterales</taxon>
        <taxon>Roseobacteraceae</taxon>
        <taxon>Thalassococcus</taxon>
    </lineage>
</organism>
<evidence type="ECO:0000313" key="7">
    <source>
        <dbReference type="Proteomes" id="UP001210720"/>
    </source>
</evidence>
<evidence type="ECO:0000259" key="5">
    <source>
        <dbReference type="Pfam" id="PF08548"/>
    </source>
</evidence>
<protein>
    <submittedName>
        <fullName evidence="6">M10 family metallopeptidase C-terminal domain-containing protein</fullName>
    </submittedName>
</protein>
<dbReference type="PRINTS" id="PR00313">
    <property type="entry name" value="CABNDNGRPT"/>
</dbReference>
<evidence type="ECO:0000256" key="2">
    <source>
        <dbReference type="ARBA" id="ARBA00004613"/>
    </source>
</evidence>
<dbReference type="Proteomes" id="UP001210720">
    <property type="component" value="Unassembled WGS sequence"/>
</dbReference>